<organism evidence="3 4">
    <name type="scientific">Globisporangium ultimum (strain ATCC 200006 / CBS 805.95 / DAOM BR144)</name>
    <name type="common">Pythium ultimum</name>
    <dbReference type="NCBI Taxonomy" id="431595"/>
    <lineage>
        <taxon>Eukaryota</taxon>
        <taxon>Sar</taxon>
        <taxon>Stramenopiles</taxon>
        <taxon>Oomycota</taxon>
        <taxon>Peronosporomycetes</taxon>
        <taxon>Pythiales</taxon>
        <taxon>Pythiaceae</taxon>
        <taxon>Globisporangium</taxon>
    </lineage>
</organism>
<dbReference type="AlphaFoldDB" id="K3WPX7"/>
<name>K3WPX7_GLOUD</name>
<reference evidence="3" key="3">
    <citation type="submission" date="2015-02" db="UniProtKB">
        <authorList>
            <consortium name="EnsemblProtists"/>
        </authorList>
    </citation>
    <scope>IDENTIFICATION</scope>
    <source>
        <strain evidence="3">DAOM BR144</strain>
    </source>
</reference>
<reference evidence="4" key="2">
    <citation type="submission" date="2010-04" db="EMBL/GenBank/DDBJ databases">
        <authorList>
            <person name="Buell R."/>
            <person name="Hamilton J."/>
            <person name="Hostetler J."/>
        </authorList>
    </citation>
    <scope>NUCLEOTIDE SEQUENCE [LARGE SCALE GENOMIC DNA]</scope>
    <source>
        <strain evidence="4">DAOM:BR144</strain>
    </source>
</reference>
<dbReference type="eggNOG" id="ENOG502SVR5">
    <property type="taxonomic scope" value="Eukaryota"/>
</dbReference>
<evidence type="ECO:0000313" key="4">
    <source>
        <dbReference type="Proteomes" id="UP000019132"/>
    </source>
</evidence>
<feature type="transmembrane region" description="Helical" evidence="2">
    <location>
        <begin position="288"/>
        <end position="308"/>
    </location>
</feature>
<keyword evidence="2" id="KW-1133">Transmembrane helix</keyword>
<protein>
    <submittedName>
        <fullName evidence="3">Uncharacterized protein</fullName>
    </submittedName>
</protein>
<feature type="region of interest" description="Disordered" evidence="1">
    <location>
        <begin position="338"/>
        <end position="374"/>
    </location>
</feature>
<reference evidence="4" key="1">
    <citation type="journal article" date="2010" name="Genome Biol.">
        <title>Genome sequence of the necrotrophic plant pathogen Pythium ultimum reveals original pathogenicity mechanisms and effector repertoire.</title>
        <authorList>
            <person name="Levesque C.A."/>
            <person name="Brouwer H."/>
            <person name="Cano L."/>
            <person name="Hamilton J.P."/>
            <person name="Holt C."/>
            <person name="Huitema E."/>
            <person name="Raffaele S."/>
            <person name="Robideau G.P."/>
            <person name="Thines M."/>
            <person name="Win J."/>
            <person name="Zerillo M.M."/>
            <person name="Beakes G.W."/>
            <person name="Boore J.L."/>
            <person name="Busam D."/>
            <person name="Dumas B."/>
            <person name="Ferriera S."/>
            <person name="Fuerstenberg S.I."/>
            <person name="Gachon C.M."/>
            <person name="Gaulin E."/>
            <person name="Govers F."/>
            <person name="Grenville-Briggs L."/>
            <person name="Horner N."/>
            <person name="Hostetler J."/>
            <person name="Jiang R.H."/>
            <person name="Johnson J."/>
            <person name="Krajaejun T."/>
            <person name="Lin H."/>
            <person name="Meijer H.J."/>
            <person name="Moore B."/>
            <person name="Morris P."/>
            <person name="Phuntmart V."/>
            <person name="Puiu D."/>
            <person name="Shetty J."/>
            <person name="Stajich J.E."/>
            <person name="Tripathy S."/>
            <person name="Wawra S."/>
            <person name="van West P."/>
            <person name="Whitty B.R."/>
            <person name="Coutinho P.M."/>
            <person name="Henrissat B."/>
            <person name="Martin F."/>
            <person name="Thomas P.D."/>
            <person name="Tyler B.M."/>
            <person name="De Vries R.P."/>
            <person name="Kamoun S."/>
            <person name="Yandell M."/>
            <person name="Tisserat N."/>
            <person name="Buell C.R."/>
        </authorList>
    </citation>
    <scope>NUCLEOTIDE SEQUENCE</scope>
    <source>
        <strain evidence="4">DAOM:BR144</strain>
    </source>
</reference>
<keyword evidence="2" id="KW-0812">Transmembrane</keyword>
<dbReference type="OMA" id="SAKWIEN"/>
<feature type="compositionally biased region" description="Acidic residues" evidence="1">
    <location>
        <begin position="354"/>
        <end position="374"/>
    </location>
</feature>
<keyword evidence="2" id="KW-0472">Membrane</keyword>
<evidence type="ECO:0000256" key="2">
    <source>
        <dbReference type="SAM" id="Phobius"/>
    </source>
</evidence>
<dbReference type="Proteomes" id="UP000019132">
    <property type="component" value="Unassembled WGS sequence"/>
</dbReference>
<feature type="compositionally biased region" description="Basic and acidic residues" evidence="1">
    <location>
        <begin position="343"/>
        <end position="353"/>
    </location>
</feature>
<dbReference type="HOGENOM" id="CLU_740776_0_0_1"/>
<accession>K3WPX7</accession>
<dbReference type="EMBL" id="GL376560">
    <property type="status" value="NOT_ANNOTATED_CDS"/>
    <property type="molecule type" value="Genomic_DNA"/>
</dbReference>
<dbReference type="VEuPathDB" id="FungiDB:PYU1_G007004"/>
<evidence type="ECO:0000256" key="1">
    <source>
        <dbReference type="SAM" id="MobiDB-lite"/>
    </source>
</evidence>
<keyword evidence="4" id="KW-1185">Reference proteome</keyword>
<dbReference type="EnsemblProtists" id="PYU1_T007019">
    <property type="protein sequence ID" value="PYU1_T007019"/>
    <property type="gene ID" value="PYU1_G007004"/>
</dbReference>
<evidence type="ECO:0000313" key="3">
    <source>
        <dbReference type="EnsemblProtists" id="PYU1_T007019"/>
    </source>
</evidence>
<dbReference type="InParanoid" id="K3WPX7"/>
<sequence length="374" mass="40811">MDSALMYATSTACSSIQRISDEELRSFLQLPKESFQGHVTLQKTELALSADASDSDAAGCELELKVQGNLKKDVVKADNVFDATRTVDANMAQMVKNSHLRGAMGLNDLLLTSVSVRADNKKQYKLVMTNSKSDHLESQLTQYGPMCALYLSKLGLDNILHELVPEGVNAGAHLTARTGSQEDTTTLVSDPAKECGVMLQINAEAFDAASWGSKGDAMGHLKAMDANADIFFASNRDGDHELFQLVGANVELHAPPLLTETNMVLAAQLNEINVSGSAPQYNAPTKQLTLGILAGLSGLCAMLVLVVMKKNSHEKHCRDKYRNASQAAQIRRVSISMSPIKKRSMDEFVGHDSDNEEKEDEEQYEEFGEDDRLL</sequence>
<proteinExistence type="predicted"/>